<dbReference type="InterPro" id="IPR051531">
    <property type="entry name" value="N-acetyltransferase"/>
</dbReference>
<dbReference type="RefSeq" id="WP_112571794.1">
    <property type="nucleotide sequence ID" value="NZ_CP043450.1"/>
</dbReference>
<dbReference type="Pfam" id="PF13302">
    <property type="entry name" value="Acetyltransf_3"/>
    <property type="match status" value="1"/>
</dbReference>
<name>A0A5C1HV19_9SPHI</name>
<keyword evidence="3" id="KW-1185">Reference proteome</keyword>
<dbReference type="InterPro" id="IPR016181">
    <property type="entry name" value="Acyl_CoA_acyltransferase"/>
</dbReference>
<dbReference type="PANTHER" id="PTHR43792">
    <property type="entry name" value="GNAT FAMILY, PUTATIVE (AFU_ORTHOLOGUE AFUA_3G00765)-RELATED-RELATED"/>
    <property type="match status" value="1"/>
</dbReference>
<sequence length="182" mass="20312">MDAQETSTLATERLNLRGLLESDAPRILVIRSSPEVNKYLDRPNDTTIEQALAFIKKIEGIVNSGNGYYWGITQKGEKELIGTVCYWNLQPAEKKAEIGYELNPVYQGLGYMQEVVSAVLEVGFNKLGFELITACPQEGNQSSLKLLQKKGFSLTGDFTEEETGSKYLDFRLAKADYMANNP</sequence>
<dbReference type="Proteomes" id="UP000251402">
    <property type="component" value="Chromosome"/>
</dbReference>
<dbReference type="SUPFAM" id="SSF55729">
    <property type="entry name" value="Acyl-CoA N-acyltransferases (Nat)"/>
    <property type="match status" value="1"/>
</dbReference>
<dbReference type="KEGG" id="mrub:DEO27_006960"/>
<reference evidence="2" key="1">
    <citation type="submission" date="2019-08" db="EMBL/GenBank/DDBJ databases">
        <title>Comparative genome analysis confer to the adaptation heavy metal polluted environment.</title>
        <authorList>
            <person name="Li Y."/>
        </authorList>
    </citation>
    <scope>NUCLEOTIDE SEQUENCE [LARGE SCALE GENOMIC DNA]</scope>
    <source>
        <strain evidence="2">P1</strain>
    </source>
</reference>
<dbReference type="OrthoDB" id="9811523at2"/>
<evidence type="ECO:0000313" key="3">
    <source>
        <dbReference type="Proteomes" id="UP000251402"/>
    </source>
</evidence>
<evidence type="ECO:0000313" key="2">
    <source>
        <dbReference type="EMBL" id="QEM09772.1"/>
    </source>
</evidence>
<dbReference type="Gene3D" id="3.40.630.30">
    <property type="match status" value="1"/>
</dbReference>
<protein>
    <submittedName>
        <fullName evidence="2">GNAT family N-acetyltransferase</fullName>
    </submittedName>
</protein>
<dbReference type="EMBL" id="CP043450">
    <property type="protein sequence ID" value="QEM09772.1"/>
    <property type="molecule type" value="Genomic_DNA"/>
</dbReference>
<evidence type="ECO:0000259" key="1">
    <source>
        <dbReference type="PROSITE" id="PS51186"/>
    </source>
</evidence>
<organism evidence="2 3">
    <name type="scientific">Mucilaginibacter rubeus</name>
    <dbReference type="NCBI Taxonomy" id="2027860"/>
    <lineage>
        <taxon>Bacteria</taxon>
        <taxon>Pseudomonadati</taxon>
        <taxon>Bacteroidota</taxon>
        <taxon>Sphingobacteriia</taxon>
        <taxon>Sphingobacteriales</taxon>
        <taxon>Sphingobacteriaceae</taxon>
        <taxon>Mucilaginibacter</taxon>
    </lineage>
</organism>
<dbReference type="PROSITE" id="PS51186">
    <property type="entry name" value="GNAT"/>
    <property type="match status" value="1"/>
</dbReference>
<dbReference type="GO" id="GO:0016747">
    <property type="term" value="F:acyltransferase activity, transferring groups other than amino-acyl groups"/>
    <property type="evidence" value="ECO:0007669"/>
    <property type="project" value="InterPro"/>
</dbReference>
<dbReference type="InterPro" id="IPR000182">
    <property type="entry name" value="GNAT_dom"/>
</dbReference>
<accession>A0A5C1HV19</accession>
<dbReference type="AlphaFoldDB" id="A0A5C1HV19"/>
<proteinExistence type="predicted"/>
<gene>
    <name evidence="2" type="ORF">DEO27_006960</name>
</gene>
<feature type="domain" description="N-acetyltransferase" evidence="1">
    <location>
        <begin position="14"/>
        <end position="173"/>
    </location>
</feature>